<dbReference type="Proteomes" id="UP001164506">
    <property type="component" value="Chromosome"/>
</dbReference>
<proteinExistence type="predicted"/>
<protein>
    <submittedName>
        <fullName evidence="1">Uncharacterized protein</fullName>
    </submittedName>
</protein>
<dbReference type="RefSeq" id="WP_190102059.1">
    <property type="nucleotide sequence ID" value="NZ_BMUH01000002.1"/>
</dbReference>
<evidence type="ECO:0000313" key="2">
    <source>
        <dbReference type="Proteomes" id="UP001164506"/>
    </source>
</evidence>
<sequence length="398" mass="40654">MPDSVFPAGPVFGPDSLVIDIDGGAPGDPAVGVHIRPDALNAGLAAAGQPTRYYFQPPRVTVATRSGSSDLDFSATAMVRAPVTPQPEYLGGSCTFACTAALPDGAEARIVQKLTDHDHADPPARIASLFAHGPGSPAPELVMVPITANAVSCVVEHPPSGPGPLLMSVQGGSGGGIDIQTRSSFLVSFSPAAAEAVVTNLRDAAAPPFLVRNVLTEQFDTGRATITTEVDVDIEKLHGVFAAAVPPGEPWPGDGAAAAAYRAALTAGAVRTHVTGTGPTSTVGPVLLGSSVTAWLSDTDELRKVVFSLAKGSLFDVTDADAPQAGQGAPPAPAWWTEVFGDARVTLKNEAPTGGVHLQQVLITQGTVTVERTIEGGLAEVAAAARTELDKYLTVIAI</sequence>
<evidence type="ECO:0000313" key="1">
    <source>
        <dbReference type="EMBL" id="UZX25895.1"/>
    </source>
</evidence>
<keyword evidence="2" id="KW-1185">Reference proteome</keyword>
<accession>A0ABY6R743</accession>
<name>A0ABY6R743_9ACTN</name>
<dbReference type="EMBL" id="CP084204">
    <property type="protein sequence ID" value="UZX25895.1"/>
    <property type="molecule type" value="Genomic_DNA"/>
</dbReference>
<gene>
    <name evidence="1" type="ORF">LDH80_36690</name>
</gene>
<reference evidence="1" key="1">
    <citation type="submission" date="2021-09" db="EMBL/GenBank/DDBJ databases">
        <title>Complete genome sequence and metabolic characterization of Streptomyces tanashiensis DSM 731 the producer of antibacterial Kalafungin and diverse secondary metabolites.</title>
        <authorList>
            <person name="Abbasi M.N."/>
            <person name="Anwar M.N."/>
            <person name="Alam K."/>
            <person name="Shoaib M."/>
            <person name="Lin Z."/>
            <person name="Hayat M."/>
            <person name="Ali M.I."/>
            <person name="Malik H.M.T."/>
            <person name="Ahmed I."/>
            <person name="Li A."/>
            <person name="Hailong Wang H."/>
            <person name="Zhang Y."/>
        </authorList>
    </citation>
    <scope>NUCLEOTIDE SEQUENCE</scope>
    <source>
        <strain evidence="1">Kala</strain>
    </source>
</reference>
<dbReference type="GeneID" id="95605094"/>
<organism evidence="1 2">
    <name type="scientific">Streptomyces tanashiensis</name>
    <dbReference type="NCBI Taxonomy" id="67367"/>
    <lineage>
        <taxon>Bacteria</taxon>
        <taxon>Bacillati</taxon>
        <taxon>Actinomycetota</taxon>
        <taxon>Actinomycetes</taxon>
        <taxon>Kitasatosporales</taxon>
        <taxon>Streptomycetaceae</taxon>
        <taxon>Streptomyces</taxon>
    </lineage>
</organism>